<keyword evidence="3" id="KW-1185">Reference proteome</keyword>
<organism evidence="2 3">
    <name type="scientific">Prorocentrum cordatum</name>
    <dbReference type="NCBI Taxonomy" id="2364126"/>
    <lineage>
        <taxon>Eukaryota</taxon>
        <taxon>Sar</taxon>
        <taxon>Alveolata</taxon>
        <taxon>Dinophyceae</taxon>
        <taxon>Prorocentrales</taxon>
        <taxon>Prorocentraceae</taxon>
        <taxon>Prorocentrum</taxon>
    </lineage>
</organism>
<dbReference type="EMBL" id="CAUYUJ010003558">
    <property type="protein sequence ID" value="CAK0805818.1"/>
    <property type="molecule type" value="Genomic_DNA"/>
</dbReference>
<feature type="compositionally biased region" description="Polar residues" evidence="1">
    <location>
        <begin position="222"/>
        <end position="232"/>
    </location>
</feature>
<reference evidence="2" key="1">
    <citation type="submission" date="2023-10" db="EMBL/GenBank/DDBJ databases">
        <authorList>
            <person name="Chen Y."/>
            <person name="Shah S."/>
            <person name="Dougan E. K."/>
            <person name="Thang M."/>
            <person name="Chan C."/>
        </authorList>
    </citation>
    <scope>NUCLEOTIDE SEQUENCE [LARGE SCALE GENOMIC DNA]</scope>
</reference>
<proteinExistence type="predicted"/>
<feature type="region of interest" description="Disordered" evidence="1">
    <location>
        <begin position="193"/>
        <end position="260"/>
    </location>
</feature>
<protein>
    <submittedName>
        <fullName evidence="2">Uncharacterized protein</fullName>
    </submittedName>
</protein>
<feature type="region of interest" description="Disordered" evidence="1">
    <location>
        <begin position="160"/>
        <end position="179"/>
    </location>
</feature>
<accession>A0ABN9QPF8</accession>
<gene>
    <name evidence="2" type="ORF">PCOR1329_LOCUS12244</name>
</gene>
<comment type="caution">
    <text evidence="2">The sequence shown here is derived from an EMBL/GenBank/DDBJ whole genome shotgun (WGS) entry which is preliminary data.</text>
</comment>
<evidence type="ECO:0000256" key="1">
    <source>
        <dbReference type="SAM" id="MobiDB-lite"/>
    </source>
</evidence>
<name>A0ABN9QPF8_9DINO</name>
<sequence>MTCRAVPTLLARGIGASCSSCSFASSSSSSSFGATTPRQRPLFKGGEVERAFWMELRASSSRIEGNCISSSVEGRRKPADVKRSIAELKEALRLAVEFGKSLNDKEVKLTATRCFDVRTKTDVEGKTVEETKWAFAAMSHPPLTQAMCCLKGGGGPQSANAVLEGDSAPRSKAAKEMVPQRCFRRCRPASRSSREGCRISSSGRRRTTARSRAGTPSPGRSRPSNSWRSSGTRPRAKRPGVAAPVLHLPLPLPLDSPKSPALRAATLLRGAGRE</sequence>
<feature type="compositionally biased region" description="Low complexity" evidence="1">
    <location>
        <begin position="242"/>
        <end position="260"/>
    </location>
</feature>
<evidence type="ECO:0000313" key="2">
    <source>
        <dbReference type="EMBL" id="CAK0805818.1"/>
    </source>
</evidence>
<evidence type="ECO:0000313" key="3">
    <source>
        <dbReference type="Proteomes" id="UP001189429"/>
    </source>
</evidence>
<dbReference type="Proteomes" id="UP001189429">
    <property type="component" value="Unassembled WGS sequence"/>
</dbReference>